<dbReference type="EMBL" id="JAFFHB010000008">
    <property type="protein sequence ID" value="KAK4662921.1"/>
    <property type="molecule type" value="Genomic_DNA"/>
</dbReference>
<gene>
    <name evidence="1" type="ORF">QC763_601996</name>
</gene>
<reference evidence="1 2" key="1">
    <citation type="journal article" date="2023" name="bioRxiv">
        <title>High-quality genome assemblies of four members of thePodospora anserinaspecies complex.</title>
        <authorList>
            <person name="Ament-Velasquez S.L."/>
            <person name="Vogan A.A."/>
            <person name="Wallerman O."/>
            <person name="Hartmann F."/>
            <person name="Gautier V."/>
            <person name="Silar P."/>
            <person name="Giraud T."/>
            <person name="Johannesson H."/>
        </authorList>
    </citation>
    <scope>NUCLEOTIDE SEQUENCE [LARGE SCALE GENOMIC DNA]</scope>
    <source>
        <strain evidence="1 2">CBS 411.78</strain>
    </source>
</reference>
<evidence type="ECO:0000313" key="1">
    <source>
        <dbReference type="EMBL" id="KAK4662921.1"/>
    </source>
</evidence>
<organism evidence="1 2">
    <name type="scientific">Podospora pseudopauciseta</name>
    <dbReference type="NCBI Taxonomy" id="2093780"/>
    <lineage>
        <taxon>Eukaryota</taxon>
        <taxon>Fungi</taxon>
        <taxon>Dikarya</taxon>
        <taxon>Ascomycota</taxon>
        <taxon>Pezizomycotina</taxon>
        <taxon>Sordariomycetes</taxon>
        <taxon>Sordariomycetidae</taxon>
        <taxon>Sordariales</taxon>
        <taxon>Podosporaceae</taxon>
        <taxon>Podospora</taxon>
    </lineage>
</organism>
<dbReference type="Proteomes" id="UP001326199">
    <property type="component" value="Unassembled WGS sequence"/>
</dbReference>
<keyword evidence="2" id="KW-1185">Reference proteome</keyword>
<name>A0ABR0H4T8_9PEZI</name>
<accession>A0ABR0H4T8</accession>
<proteinExistence type="predicted"/>
<comment type="caution">
    <text evidence="1">The sequence shown here is derived from an EMBL/GenBank/DDBJ whole genome shotgun (WGS) entry which is preliminary data.</text>
</comment>
<sequence length="144" mass="15971">MHPWTDRVISTYACTYTIKTLSYTFPIGLLTPDFRMALGITATAVRQTTGLARRAQQGHPRIVASIPPTAIPRFHSHSQAAQHEVEVTWFLWLTSIPSPPTRRFQDQNVDIVPEACLTTSLPTHRAIMRTGKAASASIFSGSLR</sequence>
<evidence type="ECO:0000313" key="2">
    <source>
        <dbReference type="Proteomes" id="UP001326199"/>
    </source>
</evidence>
<protein>
    <submittedName>
        <fullName evidence="1">Uncharacterized protein</fullName>
    </submittedName>
</protein>
<dbReference type="RefSeq" id="XP_062762887.1">
    <property type="nucleotide sequence ID" value="XM_062914050.1"/>
</dbReference>
<dbReference type="GeneID" id="87934393"/>